<dbReference type="RefSeq" id="WP_345480903.1">
    <property type="nucleotide sequence ID" value="NZ_BAABLP010000004.1"/>
</dbReference>
<protein>
    <recommendedName>
        <fullName evidence="5">DUF3040 domain-containing protein</fullName>
    </recommendedName>
</protein>
<gene>
    <name evidence="3" type="ORF">GCM10025783_18890</name>
</gene>
<name>A0ABP8Z5G0_9MICO</name>
<feature type="compositionally biased region" description="Basic and acidic residues" evidence="1">
    <location>
        <begin position="8"/>
        <end position="31"/>
    </location>
</feature>
<proteinExistence type="predicted"/>
<evidence type="ECO:0000256" key="1">
    <source>
        <dbReference type="SAM" id="MobiDB-lite"/>
    </source>
</evidence>
<keyword evidence="2" id="KW-1133">Transmembrane helix</keyword>
<feature type="transmembrane region" description="Helical" evidence="2">
    <location>
        <begin position="60"/>
        <end position="82"/>
    </location>
</feature>
<organism evidence="3 4">
    <name type="scientific">Amnibacterium soli</name>
    <dbReference type="NCBI Taxonomy" id="1282736"/>
    <lineage>
        <taxon>Bacteria</taxon>
        <taxon>Bacillati</taxon>
        <taxon>Actinomycetota</taxon>
        <taxon>Actinomycetes</taxon>
        <taxon>Micrococcales</taxon>
        <taxon>Microbacteriaceae</taxon>
        <taxon>Amnibacterium</taxon>
    </lineage>
</organism>
<dbReference type="Proteomes" id="UP001500121">
    <property type="component" value="Unassembled WGS sequence"/>
</dbReference>
<feature type="region of interest" description="Disordered" evidence="1">
    <location>
        <begin position="1"/>
        <end position="31"/>
    </location>
</feature>
<evidence type="ECO:0000313" key="4">
    <source>
        <dbReference type="Proteomes" id="UP001500121"/>
    </source>
</evidence>
<evidence type="ECO:0008006" key="5">
    <source>
        <dbReference type="Google" id="ProtNLM"/>
    </source>
</evidence>
<reference evidence="4" key="1">
    <citation type="journal article" date="2019" name="Int. J. Syst. Evol. Microbiol.">
        <title>The Global Catalogue of Microorganisms (GCM) 10K type strain sequencing project: providing services to taxonomists for standard genome sequencing and annotation.</title>
        <authorList>
            <consortium name="The Broad Institute Genomics Platform"/>
            <consortium name="The Broad Institute Genome Sequencing Center for Infectious Disease"/>
            <person name="Wu L."/>
            <person name="Ma J."/>
        </authorList>
    </citation>
    <scope>NUCLEOTIDE SEQUENCE [LARGE SCALE GENOMIC DNA]</scope>
    <source>
        <strain evidence="4">JCM 19015</strain>
    </source>
</reference>
<keyword evidence="4" id="KW-1185">Reference proteome</keyword>
<dbReference type="EMBL" id="BAABLP010000004">
    <property type="protein sequence ID" value="GAA4747025.1"/>
    <property type="molecule type" value="Genomic_DNA"/>
</dbReference>
<evidence type="ECO:0000313" key="3">
    <source>
        <dbReference type="EMBL" id="GAA4747025.1"/>
    </source>
</evidence>
<evidence type="ECO:0000256" key="2">
    <source>
        <dbReference type="SAM" id="Phobius"/>
    </source>
</evidence>
<sequence length="85" mass="9252">MASSSRMTPEEAARIRRQDAEGRLDHDDPEVRRVLEEANRTSVRAFVYGRDAASRRTTRASLLVTTGAAVLFAGGLALHFLLPGG</sequence>
<keyword evidence="2" id="KW-0812">Transmembrane</keyword>
<comment type="caution">
    <text evidence="3">The sequence shown here is derived from an EMBL/GenBank/DDBJ whole genome shotgun (WGS) entry which is preliminary data.</text>
</comment>
<keyword evidence="2" id="KW-0472">Membrane</keyword>
<accession>A0ABP8Z5G0</accession>